<feature type="domain" description="Secretion system C-terminal sorting" evidence="3">
    <location>
        <begin position="159"/>
        <end position="225"/>
    </location>
</feature>
<evidence type="ECO:0000259" key="3">
    <source>
        <dbReference type="Pfam" id="PF18962"/>
    </source>
</evidence>
<evidence type="ECO:0000313" key="4">
    <source>
        <dbReference type="EMBL" id="PQJ74160.1"/>
    </source>
</evidence>
<comment type="caution">
    <text evidence="4">The sequence shown here is derived from an EMBL/GenBank/DDBJ whole genome shotgun (WGS) entry which is preliminary data.</text>
</comment>
<dbReference type="EMBL" id="MSCL01000001">
    <property type="protein sequence ID" value="PQJ74160.1"/>
    <property type="molecule type" value="Genomic_DNA"/>
</dbReference>
<protein>
    <recommendedName>
        <fullName evidence="6">Secretion system C-terminal sorting domain-containing protein</fullName>
    </recommendedName>
</protein>
<feature type="domain" description="DUF306" evidence="2">
    <location>
        <begin position="48"/>
        <end position="133"/>
    </location>
</feature>
<evidence type="ECO:0000259" key="2">
    <source>
        <dbReference type="Pfam" id="PF03724"/>
    </source>
</evidence>
<reference evidence="4 5" key="1">
    <citation type="submission" date="2016-12" db="EMBL/GenBank/DDBJ databases">
        <title>Trade-off between light-utilization and light-protection in marine flavobacteria.</title>
        <authorList>
            <person name="Kumagai Y."/>
            <person name="Yoshizawa S."/>
            <person name="Kogure K."/>
            <person name="Iwasaki W."/>
        </authorList>
    </citation>
    <scope>NUCLEOTIDE SEQUENCE [LARGE SCALE GENOMIC DNA]</scope>
    <source>
        <strain evidence="4 5">KCTC 22729</strain>
    </source>
</reference>
<dbReference type="RefSeq" id="WP_105045311.1">
    <property type="nucleotide sequence ID" value="NZ_CP150662.1"/>
</dbReference>
<gene>
    <name evidence="4" type="ORF">BTO13_02220</name>
</gene>
<evidence type="ECO:0000256" key="1">
    <source>
        <dbReference type="ARBA" id="ARBA00022729"/>
    </source>
</evidence>
<evidence type="ECO:0008006" key="6">
    <source>
        <dbReference type="Google" id="ProtNLM"/>
    </source>
</evidence>
<dbReference type="Gene3D" id="2.40.128.270">
    <property type="match status" value="1"/>
</dbReference>
<dbReference type="Pfam" id="PF03724">
    <property type="entry name" value="META"/>
    <property type="match status" value="1"/>
</dbReference>
<sequence length="228" mass="25866">MKHLLILISIIYSINCFGQEPNPELFQTWYLYSVMESDASPGPYIVSEINPTITPSLTIVEDLTFSGIGACNSFNGTFTFLNNTLSTDQFSNLTNDCGIQIHNSFETEYFNFMEYAIGYQITSENDGLVLNLSTGIFGNAVFKNFTLNTKDFDLNKTEIYPNPTNSIIYIKSKNTSITKIEFYNSFGQNMRIIKSKFETIDISNLSAGVYMMKIYSEFGIQNKKILKK</sequence>
<dbReference type="InterPro" id="IPR005184">
    <property type="entry name" value="DUF306_Meta_HslJ"/>
</dbReference>
<dbReference type="NCBIfam" id="TIGR04183">
    <property type="entry name" value="Por_Secre_tail"/>
    <property type="match status" value="1"/>
</dbReference>
<name>A0A2S7W955_9FLAO</name>
<dbReference type="AlphaFoldDB" id="A0A2S7W955"/>
<evidence type="ECO:0000313" key="5">
    <source>
        <dbReference type="Proteomes" id="UP000237608"/>
    </source>
</evidence>
<dbReference type="InterPro" id="IPR038670">
    <property type="entry name" value="HslJ-like_sf"/>
</dbReference>
<dbReference type="Pfam" id="PF18962">
    <property type="entry name" value="Por_Secre_tail"/>
    <property type="match status" value="1"/>
</dbReference>
<keyword evidence="5" id="KW-1185">Reference proteome</keyword>
<organism evidence="4 5">
    <name type="scientific">Polaribacter gangjinensis</name>
    <dbReference type="NCBI Taxonomy" id="574710"/>
    <lineage>
        <taxon>Bacteria</taxon>
        <taxon>Pseudomonadati</taxon>
        <taxon>Bacteroidota</taxon>
        <taxon>Flavobacteriia</taxon>
        <taxon>Flavobacteriales</taxon>
        <taxon>Flavobacteriaceae</taxon>
    </lineage>
</organism>
<accession>A0A2S7W955</accession>
<dbReference type="Proteomes" id="UP000237608">
    <property type="component" value="Unassembled WGS sequence"/>
</dbReference>
<dbReference type="InterPro" id="IPR026444">
    <property type="entry name" value="Secre_tail"/>
</dbReference>
<keyword evidence="1" id="KW-0732">Signal</keyword>
<proteinExistence type="predicted"/>
<dbReference type="OrthoDB" id="1377410at2"/>